<sequence>MKTATNNDLLKSLNLVYENAKGSKLNMEVLDKMDSELSRIAEFLKITKIQALFTTIIFGLNYDAVGQR</sequence>
<dbReference type="Proteomes" id="UP000032900">
    <property type="component" value="Unassembled WGS sequence"/>
</dbReference>
<dbReference type="STRING" id="1236989.JCM15548_14519"/>
<reference evidence="1 2" key="1">
    <citation type="journal article" date="2015" name="Microbes Environ.">
        <title>Distribution and evolution of nitrogen fixation genes in the phylum bacteroidetes.</title>
        <authorList>
            <person name="Inoue J."/>
            <person name="Oshima K."/>
            <person name="Suda W."/>
            <person name="Sakamoto M."/>
            <person name="Iino T."/>
            <person name="Noda S."/>
            <person name="Hongoh Y."/>
            <person name="Hattori M."/>
            <person name="Ohkuma M."/>
        </authorList>
    </citation>
    <scope>NUCLEOTIDE SEQUENCE [LARGE SCALE GENOMIC DNA]</scope>
    <source>
        <strain evidence="1">JCM 15548</strain>
    </source>
</reference>
<dbReference type="AlphaFoldDB" id="A0A0E9LQ01"/>
<gene>
    <name evidence="1" type="ORF">JCM15548_14519</name>
</gene>
<evidence type="ECO:0000313" key="2">
    <source>
        <dbReference type="Proteomes" id="UP000032900"/>
    </source>
</evidence>
<name>A0A0E9LQ01_9BACT</name>
<keyword evidence="2" id="KW-1185">Reference proteome</keyword>
<proteinExistence type="predicted"/>
<accession>A0A0E9LQ01</accession>
<comment type="caution">
    <text evidence="1">The sequence shown here is derived from an EMBL/GenBank/DDBJ whole genome shotgun (WGS) entry which is preliminary data.</text>
</comment>
<protein>
    <submittedName>
        <fullName evidence="1">Uncharacterized protein</fullName>
    </submittedName>
</protein>
<dbReference type="RefSeq" id="WP_062128646.1">
    <property type="nucleotide sequence ID" value="NZ_BAZW01000084.1"/>
</dbReference>
<dbReference type="EMBL" id="BAZW01000084">
    <property type="protein sequence ID" value="GAO27677.1"/>
    <property type="molecule type" value="Genomic_DNA"/>
</dbReference>
<evidence type="ECO:0000313" key="1">
    <source>
        <dbReference type="EMBL" id="GAO27677.1"/>
    </source>
</evidence>
<organism evidence="1 2">
    <name type="scientific">Geofilum rubicundum JCM 15548</name>
    <dbReference type="NCBI Taxonomy" id="1236989"/>
    <lineage>
        <taxon>Bacteria</taxon>
        <taxon>Pseudomonadati</taxon>
        <taxon>Bacteroidota</taxon>
        <taxon>Bacteroidia</taxon>
        <taxon>Marinilabiliales</taxon>
        <taxon>Marinilabiliaceae</taxon>
        <taxon>Geofilum</taxon>
    </lineage>
</organism>